<dbReference type="EMBL" id="CAJMWY010000446">
    <property type="protein sequence ID" value="CAE6434224.1"/>
    <property type="molecule type" value="Genomic_DNA"/>
</dbReference>
<feature type="compositionally biased region" description="Polar residues" evidence="1">
    <location>
        <begin position="117"/>
        <end position="128"/>
    </location>
</feature>
<evidence type="ECO:0000313" key="4">
    <source>
        <dbReference type="Proteomes" id="UP000663861"/>
    </source>
</evidence>
<dbReference type="InterPro" id="IPR000719">
    <property type="entry name" value="Prot_kinase_dom"/>
</dbReference>
<dbReference type="Gene3D" id="1.10.510.10">
    <property type="entry name" value="Transferase(Phosphotransferase) domain 1"/>
    <property type="match status" value="1"/>
</dbReference>
<dbReference type="Pfam" id="PF07714">
    <property type="entry name" value="PK_Tyr_Ser-Thr"/>
    <property type="match status" value="1"/>
</dbReference>
<organism evidence="3 4">
    <name type="scientific">Rhizoctonia solani</name>
    <dbReference type="NCBI Taxonomy" id="456999"/>
    <lineage>
        <taxon>Eukaryota</taxon>
        <taxon>Fungi</taxon>
        <taxon>Dikarya</taxon>
        <taxon>Basidiomycota</taxon>
        <taxon>Agaricomycotina</taxon>
        <taxon>Agaricomycetes</taxon>
        <taxon>Cantharellales</taxon>
        <taxon>Ceratobasidiaceae</taxon>
        <taxon>Rhizoctonia</taxon>
    </lineage>
</organism>
<evidence type="ECO:0000256" key="1">
    <source>
        <dbReference type="SAM" id="MobiDB-lite"/>
    </source>
</evidence>
<sequence length="1174" mass="131825">MEEPSIVQPTFHRGHPGMAAGLKVTIPTNGLPQRFQGTLNRSERISSRRSPCQVVPTAFSPSTPALTPLLPPGSAADPIRTASHVSSMRSPSPSPTMDSLVGTSSKPQKTRHPFVLTPSSLGPTSRRNSPQEKPFPYPSPSSPPSSASKRVYSLPRGQTRKSKTLGELPCFAAHTDSHPQCADTSSQHQSVRSGRHDWSTLFMVEHSISPTNSEPNQSLDIEEDNYVSHVGTQAPIRRVLPSTLETESRRLELIWQETEKQWKGKYGILPLHFQEMTFRQKIESDISLDKNDLVGKEWRNMWRRARDCWAECEARWREEDAPRKTLQSDSHFHYPHLEPMDLIMVVDAMFVYFQKEMDKRRQPAERKRLEEVERFERKQREEENEIWRIHLEHEPSLESTGDRKSPAPRIERNGKLTKIDSQKLHKKQGECMMLGMMHECCNAKGHIGQTSSRTAREPRMEDRQIPSRTGNSFPKSDSPTVVCNCRLVPGVKTFNLGAPIKRRVHFDGFSVEDMSSPPRPLTPPVHPASSRSTLSPISDAGASFTSNVWRTASMPLPGPEVAVPPAPKVSTIPLPDLARPYKGSCKWLYPPAFDSHNVHPHNSPTPEVIDLTELVLPSHIERTCSDQDRAHLISQEAIYEDQEGQIIDATPSITFTPFDTPNNNKSDRDPPPDQGGPRGAIEQPERPQVEKRRLSQGQWQRSEESRYERRKRGPEKETPVDDAQYERSREEFLELHTQDAWTSYEIRWAALSASPPTQSIGFRDVPWPLLCAATEPESITPHAIAAFLLSPLHSHGKSHKERLRSAMIRWDPGRFEGRWMARIKEDERLRVEEAVGEVYMSLVQLMRGDGSPDSKLARVFTPVPQEPRAIIGKRMPVPDIVKHLVEHGCQDLTGALDLTTFGECPTSQGGNSDIYAGRLMTGGHVAVKALRVSTESIENHKHLKRAARELYTWSSCKHPNVLQLLGLAIFRGRIGMVSSWVDHGTLPRYLNNTENPDRCDLCTQICDGLAYLHSVGIVHGDLKGANVLVLTDGTPVLTDFGSAIFLGRGLQFTETTRQGGLTIRWAAPELLQESGRSSVAADVYALGMTMLEVMTGKAPYYGKTTFVIVSLMNQKKQPERPIQQIPSNSRDGDKFWKLLTGCWAYEPSERPSAAEITEIMRTITLEGLESYNPS</sequence>
<gene>
    <name evidence="3" type="ORF">RDB_LOCUS29940</name>
</gene>
<feature type="compositionally biased region" description="Polar residues" evidence="1">
    <location>
        <begin position="466"/>
        <end position="478"/>
    </location>
</feature>
<dbReference type="SMART" id="SM00220">
    <property type="entry name" value="S_TKc"/>
    <property type="match status" value="1"/>
</dbReference>
<protein>
    <recommendedName>
        <fullName evidence="2">Protein kinase domain-containing protein</fullName>
    </recommendedName>
</protein>
<reference evidence="3" key="1">
    <citation type="submission" date="2021-01" db="EMBL/GenBank/DDBJ databases">
        <authorList>
            <person name="Kaushik A."/>
        </authorList>
    </citation>
    <scope>NUCLEOTIDE SEQUENCE</scope>
    <source>
        <strain evidence="3">AG4-RS23</strain>
    </source>
</reference>
<feature type="compositionally biased region" description="Low complexity" evidence="1">
    <location>
        <begin position="83"/>
        <end position="99"/>
    </location>
</feature>
<accession>A0A8H3AK83</accession>
<dbReference type="PROSITE" id="PS50011">
    <property type="entry name" value="PROTEIN_KINASE_DOM"/>
    <property type="match status" value="1"/>
</dbReference>
<dbReference type="InterPro" id="IPR001245">
    <property type="entry name" value="Ser-Thr/Tyr_kinase_cat_dom"/>
</dbReference>
<name>A0A8H3AK83_9AGAM</name>
<feature type="compositionally biased region" description="Basic and acidic residues" evidence="1">
    <location>
        <begin position="714"/>
        <end position="726"/>
    </location>
</feature>
<dbReference type="InterPro" id="IPR011009">
    <property type="entry name" value="Kinase-like_dom_sf"/>
</dbReference>
<proteinExistence type="predicted"/>
<feature type="region of interest" description="Disordered" evidence="1">
    <location>
        <begin position="448"/>
        <end position="478"/>
    </location>
</feature>
<feature type="compositionally biased region" description="Low complexity" evidence="1">
    <location>
        <begin position="60"/>
        <end position="76"/>
    </location>
</feature>
<feature type="region of interest" description="Disordered" evidence="1">
    <location>
        <begin position="38"/>
        <end position="160"/>
    </location>
</feature>
<feature type="compositionally biased region" description="Basic and acidic residues" evidence="1">
    <location>
        <begin position="454"/>
        <end position="465"/>
    </location>
</feature>
<feature type="compositionally biased region" description="Pro residues" evidence="1">
    <location>
        <begin position="133"/>
        <end position="143"/>
    </location>
</feature>
<evidence type="ECO:0000313" key="3">
    <source>
        <dbReference type="EMBL" id="CAE6434224.1"/>
    </source>
</evidence>
<dbReference type="AlphaFoldDB" id="A0A8H3AK83"/>
<feature type="region of interest" description="Disordered" evidence="1">
    <location>
        <begin position="515"/>
        <end position="536"/>
    </location>
</feature>
<evidence type="ECO:0000259" key="2">
    <source>
        <dbReference type="PROSITE" id="PS50011"/>
    </source>
</evidence>
<dbReference type="PANTHER" id="PTHR44329:SF214">
    <property type="entry name" value="PROTEIN KINASE DOMAIN-CONTAINING PROTEIN"/>
    <property type="match status" value="1"/>
</dbReference>
<dbReference type="GO" id="GO:0004674">
    <property type="term" value="F:protein serine/threonine kinase activity"/>
    <property type="evidence" value="ECO:0007669"/>
    <property type="project" value="TreeGrafter"/>
</dbReference>
<dbReference type="InterPro" id="IPR008271">
    <property type="entry name" value="Ser/Thr_kinase_AS"/>
</dbReference>
<dbReference type="PROSITE" id="PS00108">
    <property type="entry name" value="PROTEIN_KINASE_ST"/>
    <property type="match status" value="1"/>
</dbReference>
<dbReference type="GO" id="GO:0005524">
    <property type="term" value="F:ATP binding"/>
    <property type="evidence" value="ECO:0007669"/>
    <property type="project" value="InterPro"/>
</dbReference>
<feature type="domain" description="Protein kinase" evidence="2">
    <location>
        <begin position="900"/>
        <end position="1163"/>
    </location>
</feature>
<feature type="compositionally biased region" description="Basic and acidic residues" evidence="1">
    <location>
        <begin position="683"/>
        <end position="693"/>
    </location>
</feature>
<dbReference type="Proteomes" id="UP000663861">
    <property type="component" value="Unassembled WGS sequence"/>
</dbReference>
<dbReference type="InterPro" id="IPR051681">
    <property type="entry name" value="Ser/Thr_Kinases-Pseudokinases"/>
</dbReference>
<dbReference type="PANTHER" id="PTHR44329">
    <property type="entry name" value="SERINE/THREONINE-PROTEIN KINASE TNNI3K-RELATED"/>
    <property type="match status" value="1"/>
</dbReference>
<dbReference type="SUPFAM" id="SSF56112">
    <property type="entry name" value="Protein kinase-like (PK-like)"/>
    <property type="match status" value="1"/>
</dbReference>
<feature type="compositionally biased region" description="Pro residues" evidence="1">
    <location>
        <begin position="517"/>
        <end position="526"/>
    </location>
</feature>
<feature type="compositionally biased region" description="Polar residues" evidence="1">
    <location>
        <begin position="652"/>
        <end position="664"/>
    </location>
</feature>
<feature type="region of interest" description="Disordered" evidence="1">
    <location>
        <begin position="652"/>
        <end position="726"/>
    </location>
</feature>
<comment type="caution">
    <text evidence="3">The sequence shown here is derived from an EMBL/GenBank/DDBJ whole genome shotgun (WGS) entry which is preliminary data.</text>
</comment>